<evidence type="ECO:0000256" key="2">
    <source>
        <dbReference type="ARBA" id="ARBA00022448"/>
    </source>
</evidence>
<keyword evidence="6 8" id="KW-0472">Membrane</keyword>
<dbReference type="Pfam" id="PF00593">
    <property type="entry name" value="TonB_dep_Rec_b-barrel"/>
    <property type="match status" value="1"/>
</dbReference>
<dbReference type="InterPro" id="IPR039426">
    <property type="entry name" value="TonB-dep_rcpt-like"/>
</dbReference>
<comment type="subcellular location">
    <subcellularLocation>
        <location evidence="1 8">Cell outer membrane</location>
        <topology evidence="1 8">Multi-pass membrane protein</topology>
    </subcellularLocation>
</comment>
<dbReference type="KEGG" id="fae:FAES_0983"/>
<feature type="compositionally biased region" description="Low complexity" evidence="10">
    <location>
        <begin position="216"/>
        <end position="228"/>
    </location>
</feature>
<comment type="similarity">
    <text evidence="8 9">Belongs to the TonB-dependent receptor family.</text>
</comment>
<dbReference type="GO" id="GO:0009279">
    <property type="term" value="C:cell outer membrane"/>
    <property type="evidence" value="ECO:0007669"/>
    <property type="project" value="UniProtKB-SubCell"/>
</dbReference>
<evidence type="ECO:0000256" key="1">
    <source>
        <dbReference type="ARBA" id="ARBA00004571"/>
    </source>
</evidence>
<dbReference type="eggNOG" id="COG1629">
    <property type="taxonomic scope" value="Bacteria"/>
</dbReference>
<evidence type="ECO:0000259" key="11">
    <source>
        <dbReference type="Pfam" id="PF00593"/>
    </source>
</evidence>
<dbReference type="SUPFAM" id="SSF56935">
    <property type="entry name" value="Porins"/>
    <property type="match status" value="1"/>
</dbReference>
<organism evidence="13 14">
    <name type="scientific">Fibrella aestuarina BUZ 2</name>
    <dbReference type="NCBI Taxonomy" id="1166018"/>
    <lineage>
        <taxon>Bacteria</taxon>
        <taxon>Pseudomonadati</taxon>
        <taxon>Bacteroidota</taxon>
        <taxon>Cytophagia</taxon>
        <taxon>Cytophagales</taxon>
        <taxon>Spirosomataceae</taxon>
        <taxon>Fibrella</taxon>
    </lineage>
</organism>
<dbReference type="HOGENOM" id="CLU_004317_0_2_10"/>
<dbReference type="EMBL" id="HE796683">
    <property type="protein sequence ID" value="CCG98994.1"/>
    <property type="molecule type" value="Genomic_DNA"/>
</dbReference>
<gene>
    <name evidence="13" type="ORF">FAES_0983</name>
</gene>
<sequence length="1017" mass="110058">MMHNSYLVGSAVTTRRMQPALVFLKAGALAMLILLLTLSSQLTFAQDNSISGKVKDAGGRGLPGVSISVKGTTRGTNSDADGNYKINAANNAVLVYSFVGFENQEITVGNRSTIDVTLQEDNKTLNEVVVIGYGTVKKKDLTGAVNAIGTKDFNKGVIISPEQLMQGRVPGVAITQGNGEPGGPINIRIRGTSSVRNGNNPLFVVDGVPLSGDETSSGGDNSGIGSSSARNPLNFLNPNDIESMDILKDASATAIYGARGANGVVLITTKKGKGGKGTLEYSPSIGISNITKRYDLLSPDEYAKLQPSNDRGSRTDWQDILFRTGVTNQQNLAYGAGDNTGNYRFSLGYLDQQGIMQKSSLNRISIGLNGNKKFINNRLNIGVQATVSQTKDGNIPVTDNAGYQGDLLAGILKSNPTLPVYNADGSLYQSTNVAEPNPQALLSLSKDNTKTLRAVGNINLEFEILDGLKFKTVYGFDKSMSSRKSAFSRDLGYQDIQNQGRLYLTDIQIDNNLWENYFTYNKQLGKVDLSALLGYSYQSFDYFYQKASATNFLTSDLDLMIQNAASASTVYNSDPNKNLIGSVIANTNYTKDELQSYFGRVNLGLGDLIVTGTLRADGSTRFGPNYKYGYFPSAAVAYKLINKDFIPKNVFADLKVRFGYGVTGNQSIPHNLYVQRQRYGEYTIQTGGRNVSGGGLNSEAFPNPDLKWESATQINGGIDFAFTGNRLTGSLDVYQKNTQNLLIQVASAQPALTPFVWKNIDGNVINSGVELALNYVAVDKTNFGWDISVNGAYNHNILKNYGGIINTGAISGQGLTGAYAERIANNQPLFAYFLREFGGYDEAGNSVYIGGDVQKFIGKSPIPKFTGGLTSNFRYGNWTASLFFNAVAGNYVYNNTANAYFTKGSYNNGRNVTRNVPSLAEGAFNAPDVSTRFLENGSFVRLQNVNIGYRINPKNSSTLSNVRLFLTGQNLFVLTSYTGQDPEVNTNKSLNGVPSLGIDYTAYPRARTFTLGATFTF</sequence>
<evidence type="ECO:0000256" key="5">
    <source>
        <dbReference type="ARBA" id="ARBA00023077"/>
    </source>
</evidence>
<dbReference type="InterPro" id="IPR000531">
    <property type="entry name" value="Beta-barrel_TonB"/>
</dbReference>
<keyword evidence="3 8" id="KW-1134">Transmembrane beta strand</keyword>
<dbReference type="NCBIfam" id="TIGR04056">
    <property type="entry name" value="OMP_RagA_SusC"/>
    <property type="match status" value="1"/>
</dbReference>
<dbReference type="Gene3D" id="2.170.130.10">
    <property type="entry name" value="TonB-dependent receptor, plug domain"/>
    <property type="match status" value="1"/>
</dbReference>
<dbReference type="PATRIC" id="fig|1166018.3.peg.2701"/>
<name>I0K4E1_9BACT</name>
<proteinExistence type="inferred from homology"/>
<evidence type="ECO:0000256" key="7">
    <source>
        <dbReference type="ARBA" id="ARBA00023237"/>
    </source>
</evidence>
<evidence type="ECO:0000313" key="14">
    <source>
        <dbReference type="Proteomes" id="UP000011058"/>
    </source>
</evidence>
<dbReference type="InterPro" id="IPR012910">
    <property type="entry name" value="Plug_dom"/>
</dbReference>
<dbReference type="Gene3D" id="2.60.40.1120">
    <property type="entry name" value="Carboxypeptidase-like, regulatory domain"/>
    <property type="match status" value="1"/>
</dbReference>
<dbReference type="Pfam" id="PF07715">
    <property type="entry name" value="Plug"/>
    <property type="match status" value="1"/>
</dbReference>
<evidence type="ECO:0000259" key="12">
    <source>
        <dbReference type="Pfam" id="PF07715"/>
    </source>
</evidence>
<keyword evidence="2 8" id="KW-0813">Transport</keyword>
<accession>I0K4E1</accession>
<feature type="domain" description="TonB-dependent receptor plug" evidence="12">
    <location>
        <begin position="137"/>
        <end position="264"/>
    </location>
</feature>
<evidence type="ECO:0000256" key="10">
    <source>
        <dbReference type="SAM" id="MobiDB-lite"/>
    </source>
</evidence>
<dbReference type="InterPro" id="IPR023997">
    <property type="entry name" value="TonB-dep_OMP_SusC/RagA_CS"/>
</dbReference>
<evidence type="ECO:0000256" key="3">
    <source>
        <dbReference type="ARBA" id="ARBA00022452"/>
    </source>
</evidence>
<feature type="region of interest" description="Disordered" evidence="10">
    <location>
        <begin position="211"/>
        <end position="232"/>
    </location>
</feature>
<keyword evidence="4 8" id="KW-0812">Transmembrane</keyword>
<evidence type="ECO:0000313" key="13">
    <source>
        <dbReference type="EMBL" id="CCG98994.1"/>
    </source>
</evidence>
<dbReference type="InterPro" id="IPR037066">
    <property type="entry name" value="Plug_dom_sf"/>
</dbReference>
<dbReference type="InterPro" id="IPR023996">
    <property type="entry name" value="TonB-dep_OMP_SusC/RagA"/>
</dbReference>
<keyword evidence="13" id="KW-0675">Receptor</keyword>
<dbReference type="Gene3D" id="2.40.170.20">
    <property type="entry name" value="TonB-dependent receptor, beta-barrel domain"/>
    <property type="match status" value="1"/>
</dbReference>
<keyword evidence="14" id="KW-1185">Reference proteome</keyword>
<dbReference type="Pfam" id="PF13715">
    <property type="entry name" value="CarbopepD_reg_2"/>
    <property type="match status" value="1"/>
</dbReference>
<dbReference type="STRING" id="1166018.FAES_0983"/>
<dbReference type="PROSITE" id="PS52016">
    <property type="entry name" value="TONB_DEPENDENT_REC_3"/>
    <property type="match status" value="1"/>
</dbReference>
<protein>
    <submittedName>
        <fullName evidence="13">TonB-dependent outer membrane receptor</fullName>
    </submittedName>
</protein>
<keyword evidence="5 9" id="KW-0798">TonB box</keyword>
<dbReference type="SUPFAM" id="SSF49464">
    <property type="entry name" value="Carboxypeptidase regulatory domain-like"/>
    <property type="match status" value="1"/>
</dbReference>
<dbReference type="NCBIfam" id="TIGR04057">
    <property type="entry name" value="SusC_RagA_signa"/>
    <property type="match status" value="1"/>
</dbReference>
<evidence type="ECO:0000256" key="6">
    <source>
        <dbReference type="ARBA" id="ARBA00023136"/>
    </source>
</evidence>
<reference evidence="13 14" key="1">
    <citation type="journal article" date="2012" name="J. Bacteriol.">
        <title>Genome Sequence of Fibrella aestuarina BUZ 2T, a Filamentous Marine Bacterium.</title>
        <authorList>
            <person name="Filippini M."/>
            <person name="Qi W."/>
            <person name="Blom J."/>
            <person name="Goesmann A."/>
            <person name="Smits T.H."/>
            <person name="Bagheri H.C."/>
        </authorList>
    </citation>
    <scope>NUCLEOTIDE SEQUENCE [LARGE SCALE GENOMIC DNA]</scope>
    <source>
        <strain evidence="14">BUZ 2T</strain>
    </source>
</reference>
<dbReference type="InterPro" id="IPR036942">
    <property type="entry name" value="Beta-barrel_TonB_sf"/>
</dbReference>
<dbReference type="Proteomes" id="UP000011058">
    <property type="component" value="Chromosome"/>
</dbReference>
<dbReference type="AlphaFoldDB" id="I0K4E1"/>
<keyword evidence="7 8" id="KW-0998">Cell outer membrane</keyword>
<dbReference type="FunFam" id="2.170.130.10:FF:000008">
    <property type="entry name" value="SusC/RagA family TonB-linked outer membrane protein"/>
    <property type="match status" value="1"/>
</dbReference>
<evidence type="ECO:0000256" key="8">
    <source>
        <dbReference type="PROSITE-ProRule" id="PRU01360"/>
    </source>
</evidence>
<evidence type="ECO:0000256" key="9">
    <source>
        <dbReference type="RuleBase" id="RU003357"/>
    </source>
</evidence>
<feature type="domain" description="TonB-dependent receptor-like beta-barrel" evidence="11">
    <location>
        <begin position="443"/>
        <end position="971"/>
    </location>
</feature>
<evidence type="ECO:0000256" key="4">
    <source>
        <dbReference type="ARBA" id="ARBA00022692"/>
    </source>
</evidence>
<dbReference type="InterPro" id="IPR008969">
    <property type="entry name" value="CarboxyPept-like_regulatory"/>
</dbReference>